<evidence type="ECO:0000313" key="2">
    <source>
        <dbReference type="Proteomes" id="UP000076925"/>
    </source>
</evidence>
<dbReference type="RefSeq" id="WP_017749385.1">
    <property type="nucleotide sequence ID" value="NZ_KQ976354.1"/>
</dbReference>
<dbReference type="AlphaFoldDB" id="A0A139WT94"/>
<accession>A0A139WT94</accession>
<reference evidence="1 2" key="1">
    <citation type="journal article" date="2013" name="Genome Biol. Evol.">
        <title>Genomes of Stigonematalean cyanobacteria (subsection V) and the evolution of oxygenic photosynthesis from prokaryotes to plastids.</title>
        <authorList>
            <person name="Dagan T."/>
            <person name="Roettger M."/>
            <person name="Stucken K."/>
            <person name="Landan G."/>
            <person name="Koch R."/>
            <person name="Major P."/>
            <person name="Gould S.B."/>
            <person name="Goremykin V.V."/>
            <person name="Rippka R."/>
            <person name="Tandeau de Marsac N."/>
            <person name="Gugger M."/>
            <person name="Lockhart P.J."/>
            <person name="Allen J.F."/>
            <person name="Brune I."/>
            <person name="Maus I."/>
            <person name="Puhler A."/>
            <person name="Martin W.F."/>
        </authorList>
    </citation>
    <scope>NUCLEOTIDE SEQUENCE [LARGE SCALE GENOMIC DNA]</scope>
    <source>
        <strain evidence="1 2">PCC 7110</strain>
    </source>
</reference>
<keyword evidence="2" id="KW-1185">Reference proteome</keyword>
<dbReference type="Proteomes" id="UP000076925">
    <property type="component" value="Unassembled WGS sequence"/>
</dbReference>
<organism evidence="1 2">
    <name type="scientific">Scytonema hofmannii PCC 7110</name>
    <dbReference type="NCBI Taxonomy" id="128403"/>
    <lineage>
        <taxon>Bacteria</taxon>
        <taxon>Bacillati</taxon>
        <taxon>Cyanobacteriota</taxon>
        <taxon>Cyanophyceae</taxon>
        <taxon>Nostocales</taxon>
        <taxon>Scytonemataceae</taxon>
        <taxon>Scytonema</taxon>
    </lineage>
</organism>
<proteinExistence type="predicted"/>
<dbReference type="EMBL" id="ANNX02000051">
    <property type="protein sequence ID" value="KYC35658.1"/>
    <property type="molecule type" value="Genomic_DNA"/>
</dbReference>
<dbReference type="OrthoDB" id="459685at2"/>
<name>A0A139WT94_9CYAN</name>
<protein>
    <submittedName>
        <fullName evidence="1">Uncharacterized protein</fullName>
    </submittedName>
</protein>
<sequence>MTSSQPNNIHIEITTPSQTLFPCRVYPIPKNQPGVNTPIKLHMRIAHNTSNFLYLNPDQPFIPELLTLNGQIIQGHLVTEELITNTPPNIPIKGNQKKDFELWRIRPNGSTIFSWTAKLFWQNNSLKLKIPTVPDNKLVSPVNFESFWCFDALEAKNYQMRFILDIDSETTLSGKYNIIQEGTLQENHSGILSTQWLNIRLVQPLSTDEHTIEVNGITFKIEMPSSTFQITKSETLVNLGIYITNKTSMTFRFYQKASIEAILIGDDSKEINSQSDPPGRWRSKEPEYYSIKPGKSAFLNLESMLLWGYKEDLGTNIQETWFFDKNLTLRRQSSDNQRGFHLSPEVQIQLAIPNKTRHRFSGGNGFDYFSDLKVGATYQLQIIYCVPDQARNLESQVLEKVWTGWIAMPFVEFHLIKS</sequence>
<gene>
    <name evidence="1" type="ORF">WA1_07545</name>
</gene>
<evidence type="ECO:0000313" key="1">
    <source>
        <dbReference type="EMBL" id="KYC35658.1"/>
    </source>
</evidence>
<comment type="caution">
    <text evidence="1">The sequence shown here is derived from an EMBL/GenBank/DDBJ whole genome shotgun (WGS) entry which is preliminary data.</text>
</comment>